<dbReference type="FunFam" id="3.30.420.340:FF:000002">
    <property type="entry name" value="UvrABC system protein C"/>
    <property type="match status" value="1"/>
</dbReference>
<dbReference type="GO" id="GO:0009432">
    <property type="term" value="P:SOS response"/>
    <property type="evidence" value="ECO:0007669"/>
    <property type="project" value="UniProtKB-UniRule"/>
</dbReference>
<keyword evidence="4 7" id="KW-0267">Excision nuclease</keyword>
<dbReference type="Gene3D" id="4.10.860.10">
    <property type="entry name" value="UVR domain"/>
    <property type="match status" value="1"/>
</dbReference>
<dbReference type="GO" id="GO:0003677">
    <property type="term" value="F:DNA binding"/>
    <property type="evidence" value="ECO:0007669"/>
    <property type="project" value="UniProtKB-UniRule"/>
</dbReference>
<feature type="domain" description="GIY-YIG" evidence="9">
    <location>
        <begin position="37"/>
        <end position="114"/>
    </location>
</feature>
<dbReference type="PROSITE" id="PS50151">
    <property type="entry name" value="UVR"/>
    <property type="match status" value="1"/>
</dbReference>
<dbReference type="GO" id="GO:0005737">
    <property type="term" value="C:cytoplasm"/>
    <property type="evidence" value="ECO:0007669"/>
    <property type="project" value="UniProtKB-SubCell"/>
</dbReference>
<dbReference type="InterPro" id="IPR047296">
    <property type="entry name" value="GIY-YIG_UvrC_Cho"/>
</dbReference>
<evidence type="ECO:0000256" key="2">
    <source>
        <dbReference type="ARBA" id="ARBA00022763"/>
    </source>
</evidence>
<dbReference type="AlphaFoldDB" id="A0A6I2GZ91"/>
<keyword evidence="6 7" id="KW-0742">SOS response</keyword>
<dbReference type="InterPro" id="IPR000305">
    <property type="entry name" value="GIY-YIG_endonuc"/>
</dbReference>
<dbReference type="PANTHER" id="PTHR30562:SF1">
    <property type="entry name" value="UVRABC SYSTEM PROTEIN C"/>
    <property type="match status" value="1"/>
</dbReference>
<dbReference type="HAMAP" id="MF_00203">
    <property type="entry name" value="UvrC"/>
    <property type="match status" value="1"/>
</dbReference>
<keyword evidence="1 7" id="KW-0963">Cytoplasm</keyword>
<dbReference type="NCBIfam" id="TIGR00194">
    <property type="entry name" value="uvrC"/>
    <property type="match status" value="1"/>
</dbReference>
<gene>
    <name evidence="7 11" type="primary">uvrC</name>
    <name evidence="11" type="ORF">GIY09_07725</name>
</gene>
<dbReference type="RefSeq" id="WP_153863636.1">
    <property type="nucleotide sequence ID" value="NZ_WJQS01000006.1"/>
</dbReference>
<dbReference type="InterPro" id="IPR004791">
    <property type="entry name" value="UvrC"/>
</dbReference>
<dbReference type="Pfam" id="PF01541">
    <property type="entry name" value="GIY-YIG"/>
    <property type="match status" value="1"/>
</dbReference>
<comment type="subunit">
    <text evidence="7">Interacts with UvrB in an incision complex.</text>
</comment>
<dbReference type="InterPro" id="IPR035901">
    <property type="entry name" value="GIY-YIG_endonuc_sf"/>
</dbReference>
<dbReference type="PANTHER" id="PTHR30562">
    <property type="entry name" value="UVRC/OXIDOREDUCTASE"/>
    <property type="match status" value="1"/>
</dbReference>
<evidence type="ECO:0000313" key="11">
    <source>
        <dbReference type="EMBL" id="MRI85753.1"/>
    </source>
</evidence>
<dbReference type="SMART" id="SM00465">
    <property type="entry name" value="GIYc"/>
    <property type="match status" value="1"/>
</dbReference>
<dbReference type="SUPFAM" id="SSF46600">
    <property type="entry name" value="C-terminal UvrC-binding domain of UvrB"/>
    <property type="match status" value="1"/>
</dbReference>
<dbReference type="SUPFAM" id="SSF47781">
    <property type="entry name" value="RuvA domain 2-like"/>
    <property type="match status" value="1"/>
</dbReference>
<comment type="subcellular location">
    <subcellularLocation>
        <location evidence="7">Cytoplasm</location>
    </subcellularLocation>
</comment>
<protein>
    <recommendedName>
        <fullName evidence="7">UvrABC system protein C</fullName>
        <shortName evidence="7">Protein UvrC</shortName>
    </recommendedName>
    <alternativeName>
        <fullName evidence="7">Excinuclease ABC subunit C</fullName>
    </alternativeName>
</protein>
<comment type="caution">
    <text evidence="11">The sequence shown here is derived from an EMBL/GenBank/DDBJ whole genome shotgun (WGS) entry which is preliminary data.</text>
</comment>
<evidence type="ECO:0000256" key="6">
    <source>
        <dbReference type="ARBA" id="ARBA00023236"/>
    </source>
</evidence>
<comment type="similarity">
    <text evidence="7">Belongs to the UvrC family.</text>
</comment>
<evidence type="ECO:0000256" key="1">
    <source>
        <dbReference type="ARBA" id="ARBA00022490"/>
    </source>
</evidence>
<comment type="function">
    <text evidence="7">The UvrABC repair system catalyzes the recognition and processing of DNA lesions. UvrC both incises the 5' and 3' sides of the lesion. The N-terminal half is responsible for the 3' incision and the C-terminal half is responsible for the 5' incision.</text>
</comment>
<dbReference type="GO" id="GO:0009380">
    <property type="term" value="C:excinuclease repair complex"/>
    <property type="evidence" value="ECO:0007669"/>
    <property type="project" value="InterPro"/>
</dbReference>
<reference evidence="11 12" key="1">
    <citation type="submission" date="2019-11" db="EMBL/GenBank/DDBJ databases">
        <title>Characterisation of Fundicoccus ignavus gen. nov. sp. nov., a novel genus of the family Aerococcaceae isolated from bulk tank milk.</title>
        <authorList>
            <person name="Siebert A."/>
            <person name="Huptas C."/>
            <person name="Wenning M."/>
            <person name="Scherer S."/>
            <person name="Doll E.V."/>
        </authorList>
    </citation>
    <scope>NUCLEOTIDE SEQUENCE [LARGE SCALE GENOMIC DNA]</scope>
    <source>
        <strain evidence="11 12">WS4759</strain>
    </source>
</reference>
<dbReference type="GO" id="GO:0009381">
    <property type="term" value="F:excinuclease ABC activity"/>
    <property type="evidence" value="ECO:0007669"/>
    <property type="project" value="UniProtKB-UniRule"/>
</dbReference>
<dbReference type="InterPro" id="IPR010994">
    <property type="entry name" value="RuvA_2-like"/>
</dbReference>
<dbReference type="Pfam" id="PF22920">
    <property type="entry name" value="UvrC_RNaseH"/>
    <property type="match status" value="1"/>
</dbReference>
<feature type="domain" description="UvrC family homology region profile" evidence="10">
    <location>
        <begin position="270"/>
        <end position="489"/>
    </location>
</feature>
<keyword evidence="5 7" id="KW-0234">DNA repair</keyword>
<dbReference type="PROSITE" id="PS50165">
    <property type="entry name" value="UVRC"/>
    <property type="match status" value="1"/>
</dbReference>
<dbReference type="Gene3D" id="3.30.420.340">
    <property type="entry name" value="UvrC, RNAse H endonuclease domain"/>
    <property type="match status" value="1"/>
</dbReference>
<keyword evidence="3 7" id="KW-0228">DNA excision</keyword>
<evidence type="ECO:0000259" key="9">
    <source>
        <dbReference type="PROSITE" id="PS50164"/>
    </source>
</evidence>
<dbReference type="SUPFAM" id="SSF82771">
    <property type="entry name" value="GIY-YIG endonuclease"/>
    <property type="match status" value="1"/>
</dbReference>
<name>A0A6I2GZ91_9LACT</name>
<dbReference type="Pfam" id="PF08459">
    <property type="entry name" value="UvrC_RNaseH_dom"/>
    <property type="match status" value="1"/>
</dbReference>
<dbReference type="GO" id="GO:0006289">
    <property type="term" value="P:nucleotide-excision repair"/>
    <property type="evidence" value="ECO:0007669"/>
    <property type="project" value="UniProtKB-UniRule"/>
</dbReference>
<keyword evidence="2 7" id="KW-0227">DNA damage</keyword>
<evidence type="ECO:0000313" key="12">
    <source>
        <dbReference type="Proteomes" id="UP000430975"/>
    </source>
</evidence>
<dbReference type="Pfam" id="PF02151">
    <property type="entry name" value="UVR"/>
    <property type="match status" value="1"/>
</dbReference>
<evidence type="ECO:0000259" key="10">
    <source>
        <dbReference type="PROSITE" id="PS50165"/>
    </source>
</evidence>
<organism evidence="11 12">
    <name type="scientific">Fundicoccus ignavus</name>
    <dbReference type="NCBI Taxonomy" id="2664442"/>
    <lineage>
        <taxon>Bacteria</taxon>
        <taxon>Bacillati</taxon>
        <taxon>Bacillota</taxon>
        <taxon>Bacilli</taxon>
        <taxon>Lactobacillales</taxon>
        <taxon>Aerococcaceae</taxon>
        <taxon>Fundicoccus</taxon>
    </lineage>
</organism>
<dbReference type="InterPro" id="IPR038476">
    <property type="entry name" value="UvrC_RNase_H_dom_sf"/>
</dbReference>
<dbReference type="Pfam" id="PF14520">
    <property type="entry name" value="HHH_5"/>
    <property type="match status" value="1"/>
</dbReference>
<evidence type="ECO:0000256" key="5">
    <source>
        <dbReference type="ARBA" id="ARBA00023204"/>
    </source>
</evidence>
<dbReference type="Gene3D" id="1.10.150.20">
    <property type="entry name" value="5' to 3' exonuclease, C-terminal subdomain"/>
    <property type="match status" value="1"/>
</dbReference>
<evidence type="ECO:0000256" key="3">
    <source>
        <dbReference type="ARBA" id="ARBA00022769"/>
    </source>
</evidence>
<dbReference type="InterPro" id="IPR050066">
    <property type="entry name" value="UvrABC_protein_C"/>
</dbReference>
<dbReference type="FunFam" id="3.40.1440.10:FF:000001">
    <property type="entry name" value="UvrABC system protein C"/>
    <property type="match status" value="1"/>
</dbReference>
<evidence type="ECO:0000256" key="4">
    <source>
        <dbReference type="ARBA" id="ARBA00022881"/>
    </source>
</evidence>
<accession>A0A6I2GZ91</accession>
<dbReference type="EMBL" id="WJQS01000006">
    <property type="protein sequence ID" value="MRI85753.1"/>
    <property type="molecule type" value="Genomic_DNA"/>
</dbReference>
<dbReference type="CDD" id="cd10434">
    <property type="entry name" value="GIY-YIG_UvrC_Cho"/>
    <property type="match status" value="1"/>
</dbReference>
<dbReference type="InterPro" id="IPR001943">
    <property type="entry name" value="UVR_dom"/>
</dbReference>
<sequence>MSTPSNHNIIQAKKAKILAEKAEIKANIEKKLKLLPDLPGCYLMKNADDLIIYVGKAKNLKNRVRSYFRGAHDAKTTKLVSEIHHFETIVTNSNKEALILEINLIQEYKPIYNIRLKEGTMYPYLKITNERDPQLIITNHVLKDGGQYFGPFPNVYAATNTQQLLHKVYPLRRCNKNEKRACFYYHLGQCIGCCDHEISTETYDKQIGHIKRFLNGDVAEIKQELKIKMAKAAEKLDFEQAADYRDQIDYIETTIERQVIMSQDYDNMDVFGYTMDKGWLSIQVFMLRQGSILKREAAIFPAYGETEDEVTTFIARFYKEQPHIKPRAILVPSDVDSELLTEVLEIGVSTPLRGKKRSMLELCEKNSKLALDEKFRLIAMSEQKTVGAVAELAELLRIPQANYIEAFDHSNISGSHAVSGMVVYRDGKPERKNYRKFKIKTIEGAHEFAHTQEVIRRRYLRLLREEKELPDLILMDGGKIQIRAARDILENELGLNIPVAGMVKDDKHKTAALMDGYSEEVVDVDPRSQAFHFIQRVQEEVHRYAITYHRQVRSKSQFGSILDEIPGVGPKTRNKLLKHFKSIAKIKTAPLEEFKKLGVPIPTAERILETLNKEKATT</sequence>
<dbReference type="Gene3D" id="3.40.1440.10">
    <property type="entry name" value="GIY-YIG endonuclease"/>
    <property type="match status" value="1"/>
</dbReference>
<dbReference type="Proteomes" id="UP000430975">
    <property type="component" value="Unassembled WGS sequence"/>
</dbReference>
<dbReference type="InterPro" id="IPR001162">
    <property type="entry name" value="UvrC_RNase_H_dom"/>
</dbReference>
<keyword evidence="12" id="KW-1185">Reference proteome</keyword>
<evidence type="ECO:0000256" key="7">
    <source>
        <dbReference type="HAMAP-Rule" id="MF_00203"/>
    </source>
</evidence>
<evidence type="ECO:0000259" key="8">
    <source>
        <dbReference type="PROSITE" id="PS50151"/>
    </source>
</evidence>
<proteinExistence type="inferred from homology"/>
<dbReference type="InterPro" id="IPR036876">
    <property type="entry name" value="UVR_dom_sf"/>
</dbReference>
<feature type="domain" description="UVR" evidence="8">
    <location>
        <begin position="219"/>
        <end position="254"/>
    </location>
</feature>
<dbReference type="PROSITE" id="PS50164">
    <property type="entry name" value="GIY_YIG"/>
    <property type="match status" value="1"/>
</dbReference>